<dbReference type="InterPro" id="IPR010451">
    <property type="entry name" value="Acetoacetate_decarboxylase"/>
</dbReference>
<dbReference type="GO" id="GO:0016829">
    <property type="term" value="F:lyase activity"/>
    <property type="evidence" value="ECO:0007669"/>
    <property type="project" value="InterPro"/>
</dbReference>
<evidence type="ECO:0000313" key="1">
    <source>
        <dbReference type="EMBL" id="SFQ49476.1"/>
    </source>
</evidence>
<dbReference type="Pfam" id="PF06314">
    <property type="entry name" value="ADC"/>
    <property type="match status" value="1"/>
</dbReference>
<dbReference type="Gene3D" id="2.40.400.10">
    <property type="entry name" value="Acetoacetate decarboxylase-like"/>
    <property type="match status" value="1"/>
</dbReference>
<organism evidence="1 2">
    <name type="scientific">Amycolatopsis arida</name>
    <dbReference type="NCBI Taxonomy" id="587909"/>
    <lineage>
        <taxon>Bacteria</taxon>
        <taxon>Bacillati</taxon>
        <taxon>Actinomycetota</taxon>
        <taxon>Actinomycetes</taxon>
        <taxon>Pseudonocardiales</taxon>
        <taxon>Pseudonocardiaceae</taxon>
        <taxon>Amycolatopsis</taxon>
    </lineage>
</organism>
<accession>A0A1I5YZ35</accession>
<dbReference type="Proteomes" id="UP000198727">
    <property type="component" value="Unassembled WGS sequence"/>
</dbReference>
<keyword evidence="2" id="KW-1185">Reference proteome</keyword>
<sequence>MTATPPDRYPPEPWHLAGQAYLSTWLVPVADLPRVPRELRPVVVAGRAVVVTAWIDYQPPGQLSYAELLATVAVRDGHGPSGPSGPTATITEIWVDSAVSLAGGRELWGIPKELAAFDLRHGRTFTASATTSRDWIATAAFTSRPGPPVTLPSRFRVAQVMDGEPRSSRVRARARPHWAAASWSVNPAGPLGYLAGRAPLLSARLRDFRMRFGG</sequence>
<dbReference type="InterPro" id="IPR023375">
    <property type="entry name" value="ADC_dom_sf"/>
</dbReference>
<dbReference type="STRING" id="587909.SAMN05421810_10880"/>
<dbReference type="AlphaFoldDB" id="A0A1I5YZ35"/>
<proteinExistence type="predicted"/>
<name>A0A1I5YZ35_9PSEU</name>
<protein>
    <submittedName>
        <fullName evidence="1">Acetoacetate decarboxylase (ADC)</fullName>
    </submittedName>
</protein>
<dbReference type="OrthoDB" id="834556at2"/>
<dbReference type="EMBL" id="FOWW01000008">
    <property type="protein sequence ID" value="SFQ49476.1"/>
    <property type="molecule type" value="Genomic_DNA"/>
</dbReference>
<dbReference type="SUPFAM" id="SSF160104">
    <property type="entry name" value="Acetoacetate decarboxylase-like"/>
    <property type="match status" value="1"/>
</dbReference>
<dbReference type="RefSeq" id="WP_092533303.1">
    <property type="nucleotide sequence ID" value="NZ_FOWW01000008.1"/>
</dbReference>
<reference evidence="2" key="1">
    <citation type="submission" date="2016-10" db="EMBL/GenBank/DDBJ databases">
        <authorList>
            <person name="Varghese N."/>
            <person name="Submissions S."/>
        </authorList>
    </citation>
    <scope>NUCLEOTIDE SEQUENCE [LARGE SCALE GENOMIC DNA]</scope>
    <source>
        <strain evidence="2">CGMCC 4.5579</strain>
    </source>
</reference>
<evidence type="ECO:0000313" key="2">
    <source>
        <dbReference type="Proteomes" id="UP000198727"/>
    </source>
</evidence>
<gene>
    <name evidence="1" type="ORF">SAMN05421810_10880</name>
</gene>